<gene>
    <name evidence="2" type="ORF">BDZ85DRAFT_64513</name>
</gene>
<proteinExistence type="predicted"/>
<reference evidence="3" key="1">
    <citation type="journal article" date="2020" name="Stud. Mycol.">
        <title>101 Dothideomycetes genomes: A test case for predicting lifestyles and emergence of pathogens.</title>
        <authorList>
            <person name="Haridas S."/>
            <person name="Albert R."/>
            <person name="Binder M."/>
            <person name="Bloem J."/>
            <person name="LaButti K."/>
            <person name="Salamov A."/>
            <person name="Andreopoulos B."/>
            <person name="Baker S."/>
            <person name="Barry K."/>
            <person name="Bills G."/>
            <person name="Bluhm B."/>
            <person name="Cannon C."/>
            <person name="Castanera R."/>
            <person name="Culley D."/>
            <person name="Daum C."/>
            <person name="Ezra D."/>
            <person name="Gonzalez J."/>
            <person name="Henrissat B."/>
            <person name="Kuo A."/>
            <person name="Liang C."/>
            <person name="Lipzen A."/>
            <person name="Lutzoni F."/>
            <person name="Magnuson J."/>
            <person name="Mondo S."/>
            <person name="Nolan M."/>
            <person name="Ohm R."/>
            <person name="Pangilinan J."/>
            <person name="Park H.-J."/>
            <person name="Ramirez L."/>
            <person name="Alfaro M."/>
            <person name="Sun H."/>
            <person name="Tritt A."/>
            <person name="Yoshinaga Y."/>
            <person name="Zwiers L.-H."/>
            <person name="Turgeon B."/>
            <person name="Goodwin S."/>
            <person name="Spatafora J."/>
            <person name="Crous P."/>
            <person name="Grigoriev I."/>
        </authorList>
    </citation>
    <scope>NUCLEOTIDE SEQUENCE [LARGE SCALE GENOMIC DNA]</scope>
    <source>
        <strain evidence="3">CECT 20119</strain>
    </source>
</reference>
<dbReference type="InterPro" id="IPR038883">
    <property type="entry name" value="AN11006-like"/>
</dbReference>
<protein>
    <recommendedName>
        <fullName evidence="1">2EXR domain-containing protein</fullName>
    </recommendedName>
</protein>
<keyword evidence="3" id="KW-1185">Reference proteome</keyword>
<dbReference type="OrthoDB" id="62952at2759"/>
<feature type="domain" description="2EXR" evidence="1">
    <location>
        <begin position="72"/>
        <end position="144"/>
    </location>
</feature>
<dbReference type="AlphaFoldDB" id="A0A6A6FZQ1"/>
<dbReference type="Proteomes" id="UP000799538">
    <property type="component" value="Unassembled WGS sequence"/>
</dbReference>
<sequence>MSTSTIAKAQFTYRFGSLNSSSEVLGDSNVQAIFLASSRDFTVETTTIQDGPFKGRLAFVVDPRPTSKDVFRFTDLPPEIRTMIYEELLILPVVHFTPSRKKECGFQSRQKGIIKRLSILNVSKFVRQEAMAVFLGRNRLLFADNTIANKVFEMYSPYQLCIRKIYLGTIHTSTASKTMRTLARMHNLESIEIWYYRLSAGRPIDFKMWFVEQGLAKKSVNRNTVLEAIDRLLGLLVVRTGCREKRGCGSITTSGRGASKVKCEKCDGTCPCHEAYRKPFAELKTRLRNLLKVDGNE</sequence>
<organism evidence="2 3">
    <name type="scientific">Elsinoe ampelina</name>
    <dbReference type="NCBI Taxonomy" id="302913"/>
    <lineage>
        <taxon>Eukaryota</taxon>
        <taxon>Fungi</taxon>
        <taxon>Dikarya</taxon>
        <taxon>Ascomycota</taxon>
        <taxon>Pezizomycotina</taxon>
        <taxon>Dothideomycetes</taxon>
        <taxon>Dothideomycetidae</taxon>
        <taxon>Myriangiales</taxon>
        <taxon>Elsinoaceae</taxon>
        <taxon>Elsinoe</taxon>
    </lineage>
</organism>
<accession>A0A6A6FZQ1</accession>
<dbReference type="InterPro" id="IPR045518">
    <property type="entry name" value="2EXR"/>
</dbReference>
<name>A0A6A6FZQ1_9PEZI</name>
<dbReference type="EMBL" id="ML992527">
    <property type="protein sequence ID" value="KAF2218824.1"/>
    <property type="molecule type" value="Genomic_DNA"/>
</dbReference>
<dbReference type="PANTHER" id="PTHR42085">
    <property type="entry name" value="F-BOX DOMAIN-CONTAINING PROTEIN"/>
    <property type="match status" value="1"/>
</dbReference>
<evidence type="ECO:0000259" key="1">
    <source>
        <dbReference type="Pfam" id="PF20150"/>
    </source>
</evidence>
<dbReference type="PANTHER" id="PTHR42085:SF2">
    <property type="entry name" value="F-BOX DOMAIN-CONTAINING PROTEIN"/>
    <property type="match status" value="1"/>
</dbReference>
<evidence type="ECO:0000313" key="3">
    <source>
        <dbReference type="Proteomes" id="UP000799538"/>
    </source>
</evidence>
<dbReference type="Pfam" id="PF20150">
    <property type="entry name" value="2EXR"/>
    <property type="match status" value="1"/>
</dbReference>
<evidence type="ECO:0000313" key="2">
    <source>
        <dbReference type="EMBL" id="KAF2218824.1"/>
    </source>
</evidence>